<organism evidence="3 4">
    <name type="scientific">Anaerosolibacter carboniphilus</name>
    <dbReference type="NCBI Taxonomy" id="1417629"/>
    <lineage>
        <taxon>Bacteria</taxon>
        <taxon>Bacillati</taxon>
        <taxon>Bacillota</taxon>
        <taxon>Clostridia</taxon>
        <taxon>Peptostreptococcales</taxon>
        <taxon>Thermotaleaceae</taxon>
        <taxon>Anaerosolibacter</taxon>
    </lineage>
</organism>
<dbReference type="NCBIfam" id="TIGR00787">
    <property type="entry name" value="dctP"/>
    <property type="match status" value="1"/>
</dbReference>
<name>A0A841L2W5_9FIRM</name>
<dbReference type="RefSeq" id="WP_207727163.1">
    <property type="nucleotide sequence ID" value="NZ_JACHEN010000040.1"/>
</dbReference>
<sequence>MKRSLAILLTLMLVVGLFAGCTPKQQTTTEGGNTPAETKPVEKRVMRIGIGLNEDHPQFKGLEKFKEELNKKVDTIDVQLFANSALGDDRAMMEGLQLGTQEGTCPSTAPIGNFVEEFKVFDFPYLFPDEASADKVLDGEIGQELLDSLSAKGMKGLVYWENGFRNLTNRQVEVRKPEDMKGLKVRTMENPIHLAAFRAFGANPTPMAFGELFTALQQKTVDGQENPIATIYYNKFYEVQGYTTLTKHLYSPFVFMISQKFWDESTPEEQEAIMEAAKIARDHERQLNREANETLSKELEANGMKVIELTPEEQQAFQTKAQAIYGEFAQGKIAEYLDRVQKELAK</sequence>
<dbReference type="Pfam" id="PF03480">
    <property type="entry name" value="DctP"/>
    <property type="match status" value="1"/>
</dbReference>
<reference evidence="3 4" key="1">
    <citation type="submission" date="2020-08" db="EMBL/GenBank/DDBJ databases">
        <title>Genomic Encyclopedia of Type Strains, Phase IV (KMG-IV): sequencing the most valuable type-strain genomes for metagenomic binning, comparative biology and taxonomic classification.</title>
        <authorList>
            <person name="Goeker M."/>
        </authorList>
    </citation>
    <scope>NUCLEOTIDE SEQUENCE [LARGE SCALE GENOMIC DNA]</scope>
    <source>
        <strain evidence="3 4">DSM 103526</strain>
    </source>
</reference>
<dbReference type="PIRSF" id="PIRSF006470">
    <property type="entry name" value="DctB"/>
    <property type="match status" value="1"/>
</dbReference>
<dbReference type="NCBIfam" id="NF037995">
    <property type="entry name" value="TRAP_S1"/>
    <property type="match status" value="1"/>
</dbReference>
<feature type="chain" id="PRO_5039182980" evidence="2">
    <location>
        <begin position="20"/>
        <end position="346"/>
    </location>
</feature>
<dbReference type="EMBL" id="JACHEN010000040">
    <property type="protein sequence ID" value="MBB6218510.1"/>
    <property type="molecule type" value="Genomic_DNA"/>
</dbReference>
<keyword evidence="4" id="KW-1185">Reference proteome</keyword>
<dbReference type="Proteomes" id="UP000579281">
    <property type="component" value="Unassembled WGS sequence"/>
</dbReference>
<dbReference type="InterPro" id="IPR018389">
    <property type="entry name" value="DctP_fam"/>
</dbReference>
<keyword evidence="1 2" id="KW-0732">Signal</keyword>
<dbReference type="GO" id="GO:0030288">
    <property type="term" value="C:outer membrane-bounded periplasmic space"/>
    <property type="evidence" value="ECO:0007669"/>
    <property type="project" value="InterPro"/>
</dbReference>
<dbReference type="InterPro" id="IPR004682">
    <property type="entry name" value="TRAP_DctP"/>
</dbReference>
<evidence type="ECO:0000313" key="3">
    <source>
        <dbReference type="EMBL" id="MBB6218510.1"/>
    </source>
</evidence>
<evidence type="ECO:0000256" key="2">
    <source>
        <dbReference type="SAM" id="SignalP"/>
    </source>
</evidence>
<dbReference type="GO" id="GO:0030246">
    <property type="term" value="F:carbohydrate binding"/>
    <property type="evidence" value="ECO:0007669"/>
    <property type="project" value="TreeGrafter"/>
</dbReference>
<dbReference type="CDD" id="cd13675">
    <property type="entry name" value="PBP2_TRAP_SBP_like_5"/>
    <property type="match status" value="1"/>
</dbReference>
<dbReference type="InterPro" id="IPR038404">
    <property type="entry name" value="TRAP_DctP_sf"/>
</dbReference>
<dbReference type="Gene3D" id="3.40.190.170">
    <property type="entry name" value="Bacterial extracellular solute-binding protein, family 7"/>
    <property type="match status" value="1"/>
</dbReference>
<dbReference type="GO" id="GO:0055085">
    <property type="term" value="P:transmembrane transport"/>
    <property type="evidence" value="ECO:0007669"/>
    <property type="project" value="InterPro"/>
</dbReference>
<protein>
    <submittedName>
        <fullName evidence="3">Tripartite ATP-independent transporter DctP family solute receptor</fullName>
    </submittedName>
</protein>
<feature type="signal peptide" evidence="2">
    <location>
        <begin position="1"/>
        <end position="19"/>
    </location>
</feature>
<proteinExistence type="predicted"/>
<dbReference type="PANTHER" id="PTHR33376:SF18">
    <property type="entry name" value="2,3-DIKETO-L-GULONATE-BINDING PERIPLASMIC PROTEIN YIAO"/>
    <property type="match status" value="1"/>
</dbReference>
<dbReference type="PROSITE" id="PS51257">
    <property type="entry name" value="PROKAR_LIPOPROTEIN"/>
    <property type="match status" value="1"/>
</dbReference>
<evidence type="ECO:0000313" key="4">
    <source>
        <dbReference type="Proteomes" id="UP000579281"/>
    </source>
</evidence>
<evidence type="ECO:0000256" key="1">
    <source>
        <dbReference type="ARBA" id="ARBA00022729"/>
    </source>
</evidence>
<comment type="caution">
    <text evidence="3">The sequence shown here is derived from an EMBL/GenBank/DDBJ whole genome shotgun (WGS) entry which is preliminary data.</text>
</comment>
<dbReference type="PANTHER" id="PTHR33376">
    <property type="match status" value="1"/>
</dbReference>
<gene>
    <name evidence="3" type="ORF">HNQ80_004676</name>
</gene>
<keyword evidence="3" id="KW-0675">Receptor</keyword>
<dbReference type="AlphaFoldDB" id="A0A841L2W5"/>
<accession>A0A841L2W5</accession>